<keyword evidence="2" id="KW-1185">Reference proteome</keyword>
<accession>A0A9P6IEM6</accession>
<evidence type="ECO:0000313" key="1">
    <source>
        <dbReference type="EMBL" id="KAF9881433.1"/>
    </source>
</evidence>
<dbReference type="AlphaFoldDB" id="A0A9P6IEM6"/>
<reference evidence="1" key="1">
    <citation type="submission" date="2020-03" db="EMBL/GenBank/DDBJ databases">
        <authorList>
            <person name="He L."/>
        </authorList>
    </citation>
    <scope>NUCLEOTIDE SEQUENCE</scope>
    <source>
        <strain evidence="1">CkLH20</strain>
    </source>
</reference>
<dbReference type="RefSeq" id="XP_038750894.1">
    <property type="nucleotide sequence ID" value="XM_038883299.1"/>
</dbReference>
<protein>
    <submittedName>
        <fullName evidence="1">Uncharacterized protein</fullName>
    </submittedName>
</protein>
<gene>
    <name evidence="1" type="ORF">CkaCkLH20_00579</name>
</gene>
<proteinExistence type="predicted"/>
<dbReference type="Proteomes" id="UP000781932">
    <property type="component" value="Unassembled WGS sequence"/>
</dbReference>
<evidence type="ECO:0000313" key="2">
    <source>
        <dbReference type="Proteomes" id="UP000781932"/>
    </source>
</evidence>
<dbReference type="OrthoDB" id="4827210at2759"/>
<dbReference type="EMBL" id="JAATWM020000002">
    <property type="protein sequence ID" value="KAF9881433.1"/>
    <property type="molecule type" value="Genomic_DNA"/>
</dbReference>
<reference evidence="1" key="2">
    <citation type="submission" date="2020-11" db="EMBL/GenBank/DDBJ databases">
        <title>Whole genome sequencing of Colletotrichum sp.</title>
        <authorList>
            <person name="Li H."/>
        </authorList>
    </citation>
    <scope>NUCLEOTIDE SEQUENCE</scope>
    <source>
        <strain evidence="1">CkLH20</strain>
    </source>
</reference>
<organism evidence="1 2">
    <name type="scientific">Colletotrichum karsti</name>
    <dbReference type="NCBI Taxonomy" id="1095194"/>
    <lineage>
        <taxon>Eukaryota</taxon>
        <taxon>Fungi</taxon>
        <taxon>Dikarya</taxon>
        <taxon>Ascomycota</taxon>
        <taxon>Pezizomycotina</taxon>
        <taxon>Sordariomycetes</taxon>
        <taxon>Hypocreomycetidae</taxon>
        <taxon>Glomerellales</taxon>
        <taxon>Glomerellaceae</taxon>
        <taxon>Colletotrichum</taxon>
        <taxon>Colletotrichum boninense species complex</taxon>
    </lineage>
</organism>
<dbReference type="GeneID" id="62156373"/>
<comment type="caution">
    <text evidence="1">The sequence shown here is derived from an EMBL/GenBank/DDBJ whole genome shotgun (WGS) entry which is preliminary data.</text>
</comment>
<sequence>MDIPNLTSTYTENQEMANLLLLAAVTRMEGFSEATETAGTNFFLSHEEKFSHGTFATCRDESHPRTALGEGTYHAGTEFQPVEADYEQPRLDSTVDDGFTDIFLDDFIHVETGEHPTSFELSLCLENFD</sequence>
<name>A0A9P6IEM6_9PEZI</name>